<dbReference type="Proteomes" id="UP001499984">
    <property type="component" value="Unassembled WGS sequence"/>
</dbReference>
<evidence type="ECO:0000313" key="2">
    <source>
        <dbReference type="Proteomes" id="UP001499984"/>
    </source>
</evidence>
<dbReference type="EMBL" id="BAAAZY010000028">
    <property type="protein sequence ID" value="GAA4084078.1"/>
    <property type="molecule type" value="Genomic_DNA"/>
</dbReference>
<protein>
    <recommendedName>
        <fullName evidence="3">D-isomer specific 2-hydroxyacid dehydrogenase NAD-binding domain-containing protein</fullName>
    </recommendedName>
</protein>
<keyword evidence="2" id="KW-1185">Reference proteome</keyword>
<accession>A0ABP7W9A1</accession>
<dbReference type="Gene3D" id="3.40.50.720">
    <property type="entry name" value="NAD(P)-binding Rossmann-like Domain"/>
    <property type="match status" value="2"/>
</dbReference>
<gene>
    <name evidence="1" type="ORF">GCM10022233_77470</name>
</gene>
<reference evidence="2" key="1">
    <citation type="journal article" date="2019" name="Int. J. Syst. Evol. Microbiol.">
        <title>The Global Catalogue of Microorganisms (GCM) 10K type strain sequencing project: providing services to taxonomists for standard genome sequencing and annotation.</title>
        <authorList>
            <consortium name="The Broad Institute Genomics Platform"/>
            <consortium name="The Broad Institute Genome Sequencing Center for Infectious Disease"/>
            <person name="Wu L."/>
            <person name="Ma J."/>
        </authorList>
    </citation>
    <scope>NUCLEOTIDE SEQUENCE [LARGE SCALE GENOMIC DNA]</scope>
    <source>
        <strain evidence="2">JCM 16925</strain>
    </source>
</reference>
<organism evidence="1 2">
    <name type="scientific">Streptomyces shaanxiensis</name>
    <dbReference type="NCBI Taxonomy" id="653357"/>
    <lineage>
        <taxon>Bacteria</taxon>
        <taxon>Bacillati</taxon>
        <taxon>Actinomycetota</taxon>
        <taxon>Actinomycetes</taxon>
        <taxon>Kitasatosporales</taxon>
        <taxon>Streptomycetaceae</taxon>
        <taxon>Streptomyces</taxon>
    </lineage>
</organism>
<sequence>MGEDLSPLVAEPRIVTLPHIASATETTRAAMVDLAVDNILAALAGHPARTPLPGGAEAHA</sequence>
<comment type="caution">
    <text evidence="1">The sequence shown here is derived from an EMBL/GenBank/DDBJ whole genome shotgun (WGS) entry which is preliminary data.</text>
</comment>
<evidence type="ECO:0008006" key="3">
    <source>
        <dbReference type="Google" id="ProtNLM"/>
    </source>
</evidence>
<proteinExistence type="predicted"/>
<name>A0ABP7W9A1_9ACTN</name>
<evidence type="ECO:0000313" key="1">
    <source>
        <dbReference type="EMBL" id="GAA4084078.1"/>
    </source>
</evidence>